<dbReference type="AlphaFoldDB" id="A0A919J848"/>
<reference evidence="1" key="1">
    <citation type="submission" date="2021-01" db="EMBL/GenBank/DDBJ databases">
        <title>Whole genome shotgun sequence of Actinoplanes ferrugineus NBRC 15555.</title>
        <authorList>
            <person name="Komaki H."/>
            <person name="Tamura T."/>
        </authorList>
    </citation>
    <scope>NUCLEOTIDE SEQUENCE</scope>
    <source>
        <strain evidence="1">NBRC 15555</strain>
    </source>
</reference>
<evidence type="ECO:0000313" key="1">
    <source>
        <dbReference type="EMBL" id="GIE16315.1"/>
    </source>
</evidence>
<protein>
    <submittedName>
        <fullName evidence="1">Uncharacterized protein</fullName>
    </submittedName>
</protein>
<keyword evidence="2" id="KW-1185">Reference proteome</keyword>
<organism evidence="1 2">
    <name type="scientific">Paractinoplanes ferrugineus</name>
    <dbReference type="NCBI Taxonomy" id="113564"/>
    <lineage>
        <taxon>Bacteria</taxon>
        <taxon>Bacillati</taxon>
        <taxon>Actinomycetota</taxon>
        <taxon>Actinomycetes</taxon>
        <taxon>Micromonosporales</taxon>
        <taxon>Micromonosporaceae</taxon>
        <taxon>Paractinoplanes</taxon>
    </lineage>
</organism>
<proteinExistence type="predicted"/>
<dbReference type="EMBL" id="BOMM01000081">
    <property type="protein sequence ID" value="GIE16315.1"/>
    <property type="molecule type" value="Genomic_DNA"/>
</dbReference>
<sequence length="67" mass="7462">MGTDATDALRQALLELNEQVKPMHEWLAGQRSYFLAQGYTDDEARAMSAAEFVTMFGTPINRRPADG</sequence>
<dbReference type="Proteomes" id="UP000598174">
    <property type="component" value="Unassembled WGS sequence"/>
</dbReference>
<name>A0A919J848_9ACTN</name>
<dbReference type="RefSeq" id="WP_203822656.1">
    <property type="nucleotide sequence ID" value="NZ_BAAABP010000005.1"/>
</dbReference>
<gene>
    <name evidence="1" type="ORF">Afe05nite_81550</name>
</gene>
<accession>A0A919J848</accession>
<comment type="caution">
    <text evidence="1">The sequence shown here is derived from an EMBL/GenBank/DDBJ whole genome shotgun (WGS) entry which is preliminary data.</text>
</comment>
<evidence type="ECO:0000313" key="2">
    <source>
        <dbReference type="Proteomes" id="UP000598174"/>
    </source>
</evidence>